<dbReference type="Gene3D" id="3.40.50.1110">
    <property type="entry name" value="SGNH hydrolase"/>
    <property type="match status" value="1"/>
</dbReference>
<keyword evidence="2" id="KW-0732">Signal</keyword>
<comment type="caution">
    <text evidence="4">The sequence shown here is derived from an EMBL/GenBank/DDBJ whole genome shotgun (WGS) entry which is preliminary data.</text>
</comment>
<gene>
    <name evidence="4" type="ORF">BSZ32_07765</name>
</gene>
<proteinExistence type="inferred from homology"/>
<accession>A0A2S7U088</accession>
<dbReference type="OrthoDB" id="2513075at2"/>
<sequence>MKYLLLTLALLITPALAKEDAKLSTTPVAQTAKWAVKWWMPRHEAKLKEKEALGDVQLVFLGDSITHAWDNKGKATLKDNYASYNALNLGFSGDRTEQVLWHLDHGELDVIKPKAIVIMIGTNNAGHRKEESTKTAAGIKAILESVQKKQPQAKVLLLGIFPRGATSDDPLRQLTDGTNAIIKDYADNKRVFYLNINDKFLAKDGKLSRTVMADLLHPNKSQYQVWADSIAPTLEVLMAD</sequence>
<dbReference type="PANTHER" id="PTHR11852">
    <property type="entry name" value="PLATELET-ACTIVATING FACTOR ACETYLHYDROLASE"/>
    <property type="match status" value="1"/>
</dbReference>
<evidence type="ECO:0000259" key="3">
    <source>
        <dbReference type="Pfam" id="PF13472"/>
    </source>
</evidence>
<dbReference type="Proteomes" id="UP000239907">
    <property type="component" value="Unassembled WGS sequence"/>
</dbReference>
<evidence type="ECO:0000256" key="2">
    <source>
        <dbReference type="SAM" id="SignalP"/>
    </source>
</evidence>
<evidence type="ECO:0000313" key="4">
    <source>
        <dbReference type="EMBL" id="PQJ28416.1"/>
    </source>
</evidence>
<dbReference type="InterPro" id="IPR036514">
    <property type="entry name" value="SGNH_hydro_sf"/>
</dbReference>
<comment type="similarity">
    <text evidence="1">Belongs to the 'GDSL' lipolytic enzyme family. Platelet-activating factor acetylhydrolase IB beta/gamma subunits subfamily.</text>
</comment>
<keyword evidence="5" id="KW-1185">Reference proteome</keyword>
<evidence type="ECO:0000256" key="1">
    <source>
        <dbReference type="ARBA" id="ARBA00038184"/>
    </source>
</evidence>
<protein>
    <submittedName>
        <fullName evidence="4">Acetylglucosamine-6-sulfatase</fullName>
    </submittedName>
</protein>
<dbReference type="EMBL" id="MQWA01000001">
    <property type="protein sequence ID" value="PQJ28416.1"/>
    <property type="molecule type" value="Genomic_DNA"/>
</dbReference>
<evidence type="ECO:0000313" key="5">
    <source>
        <dbReference type="Proteomes" id="UP000239907"/>
    </source>
</evidence>
<feature type="domain" description="SGNH hydrolase-type esterase" evidence="3">
    <location>
        <begin position="60"/>
        <end position="224"/>
    </location>
</feature>
<name>A0A2S7U088_9BACT</name>
<dbReference type="PANTHER" id="PTHR11852:SF0">
    <property type="entry name" value="PLATELET-ACTIVATING FACTOR ACETYLHYDROLASE IB SUBUNIT BETA HOMOLOG"/>
    <property type="match status" value="1"/>
</dbReference>
<dbReference type="SUPFAM" id="SSF52266">
    <property type="entry name" value="SGNH hydrolase"/>
    <property type="match status" value="1"/>
</dbReference>
<feature type="chain" id="PRO_5015652112" evidence="2">
    <location>
        <begin position="18"/>
        <end position="240"/>
    </location>
</feature>
<dbReference type="Pfam" id="PF13472">
    <property type="entry name" value="Lipase_GDSL_2"/>
    <property type="match status" value="1"/>
</dbReference>
<dbReference type="GO" id="GO:0016788">
    <property type="term" value="F:hydrolase activity, acting on ester bonds"/>
    <property type="evidence" value="ECO:0007669"/>
    <property type="project" value="UniProtKB-ARBA"/>
</dbReference>
<dbReference type="RefSeq" id="WP_105042917.1">
    <property type="nucleotide sequence ID" value="NZ_MQWA01000001.1"/>
</dbReference>
<feature type="signal peptide" evidence="2">
    <location>
        <begin position="1"/>
        <end position="17"/>
    </location>
</feature>
<dbReference type="AlphaFoldDB" id="A0A2S7U088"/>
<organism evidence="4 5">
    <name type="scientific">Rubritalea profundi</name>
    <dbReference type="NCBI Taxonomy" id="1658618"/>
    <lineage>
        <taxon>Bacteria</taxon>
        <taxon>Pseudomonadati</taxon>
        <taxon>Verrucomicrobiota</taxon>
        <taxon>Verrucomicrobiia</taxon>
        <taxon>Verrucomicrobiales</taxon>
        <taxon>Rubritaleaceae</taxon>
        <taxon>Rubritalea</taxon>
    </lineage>
</organism>
<dbReference type="InterPro" id="IPR013830">
    <property type="entry name" value="SGNH_hydro"/>
</dbReference>
<reference evidence="4 5" key="1">
    <citation type="submission" date="2016-12" db="EMBL/GenBank/DDBJ databases">
        <title>Study of bacterial adaptation to deep sea.</title>
        <authorList>
            <person name="Song J."/>
            <person name="Yoshizawa S."/>
            <person name="Kogure K."/>
        </authorList>
    </citation>
    <scope>NUCLEOTIDE SEQUENCE [LARGE SCALE GENOMIC DNA]</scope>
    <source>
        <strain evidence="4 5">SAORIC-165</strain>
    </source>
</reference>